<protein>
    <submittedName>
        <fullName evidence="1">Uncharacterized protein</fullName>
    </submittedName>
</protein>
<sequence length="68" mass="8182">IFDFPRHNATRNTKLLGRNYCKILHRIQDRWKNYNIVSRDVLRNYFTSILQIGFFKRGLELEPTLSPS</sequence>
<dbReference type="Proteomes" id="UP000472269">
    <property type="component" value="Unplaced"/>
</dbReference>
<dbReference type="Ensembl" id="ENSACUT00000018748.1">
    <property type="protein sequence ID" value="ENSACUP00000017576.1"/>
    <property type="gene ID" value="ENSACUG00000011803.1"/>
</dbReference>
<organism evidence="1 2">
    <name type="scientific">Athene cunicularia</name>
    <name type="common">Burrowing owl</name>
    <name type="synonym">Speotyto cunicularia</name>
    <dbReference type="NCBI Taxonomy" id="194338"/>
    <lineage>
        <taxon>Eukaryota</taxon>
        <taxon>Metazoa</taxon>
        <taxon>Chordata</taxon>
        <taxon>Craniata</taxon>
        <taxon>Vertebrata</taxon>
        <taxon>Euteleostomi</taxon>
        <taxon>Archelosauria</taxon>
        <taxon>Archosauria</taxon>
        <taxon>Dinosauria</taxon>
        <taxon>Saurischia</taxon>
        <taxon>Theropoda</taxon>
        <taxon>Coelurosauria</taxon>
        <taxon>Aves</taxon>
        <taxon>Neognathae</taxon>
        <taxon>Neoaves</taxon>
        <taxon>Telluraves</taxon>
        <taxon>Strigiformes</taxon>
        <taxon>Strigidae</taxon>
        <taxon>Athene</taxon>
    </lineage>
</organism>
<name>A0A663N1C1_ATHCN</name>
<accession>A0A663N1C1</accession>
<keyword evidence="2" id="KW-1185">Reference proteome</keyword>
<proteinExistence type="predicted"/>
<reference evidence="1" key="2">
    <citation type="submission" date="2025-09" db="UniProtKB">
        <authorList>
            <consortium name="Ensembl"/>
        </authorList>
    </citation>
    <scope>IDENTIFICATION</scope>
</reference>
<reference evidence="1" key="1">
    <citation type="submission" date="2025-08" db="UniProtKB">
        <authorList>
            <consortium name="Ensembl"/>
        </authorList>
    </citation>
    <scope>IDENTIFICATION</scope>
</reference>
<dbReference type="AlphaFoldDB" id="A0A663N1C1"/>
<evidence type="ECO:0000313" key="1">
    <source>
        <dbReference type="Ensembl" id="ENSACUP00000017576.1"/>
    </source>
</evidence>
<evidence type="ECO:0000313" key="2">
    <source>
        <dbReference type="Proteomes" id="UP000472269"/>
    </source>
</evidence>